<dbReference type="PANTHER" id="PTHR42983">
    <property type="entry name" value="DINITROGENASE IRON-MOLYBDENUM COFACTOR PROTEIN-RELATED"/>
    <property type="match status" value="1"/>
</dbReference>
<evidence type="ECO:0000313" key="3">
    <source>
        <dbReference type="Proteomes" id="UP000005868"/>
    </source>
</evidence>
<reference evidence="3" key="1">
    <citation type="submission" date="2011-10" db="EMBL/GenBank/DDBJ databases">
        <title>The complete genome of chromosome of Thermovirga lienii DSM 17291.</title>
        <authorList>
            <consortium name="US DOE Joint Genome Institute (JGI-PGF)"/>
            <person name="Lucas S."/>
            <person name="Copeland A."/>
            <person name="Lapidus A."/>
            <person name="Glavina del Rio T."/>
            <person name="Dalin E."/>
            <person name="Tice H."/>
            <person name="Bruce D."/>
            <person name="Goodwin L."/>
            <person name="Pitluck S."/>
            <person name="Peters L."/>
            <person name="Mikhailova N."/>
            <person name="Saunders E."/>
            <person name="Kyrpides N."/>
            <person name="Mavromatis K."/>
            <person name="Ivanova N."/>
            <person name="Last F.I."/>
            <person name="Brettin T."/>
            <person name="Detter J.C."/>
            <person name="Han C."/>
            <person name="Larimer F."/>
            <person name="Land M."/>
            <person name="Hauser L."/>
            <person name="Markowitz V."/>
            <person name="Cheng J.-F."/>
            <person name="Hugenholtz P."/>
            <person name="Woyke T."/>
            <person name="Wu D."/>
            <person name="Spring S."/>
            <person name="Schroeder M."/>
            <person name="Brambilla E.-M."/>
            <person name="Klenk H.-P."/>
            <person name="Eisen J.A."/>
        </authorList>
    </citation>
    <scope>NUCLEOTIDE SEQUENCE [LARGE SCALE GENOMIC DNA]</scope>
    <source>
        <strain evidence="3">ATCC BAA-1197 / DSM 17291 / Cas60314</strain>
    </source>
</reference>
<organism evidence="2 3">
    <name type="scientific">Thermovirga lienii (strain ATCC BAA-1197 / DSM 17291 / Cas60314)</name>
    <dbReference type="NCBI Taxonomy" id="580340"/>
    <lineage>
        <taxon>Bacteria</taxon>
        <taxon>Thermotogati</taxon>
        <taxon>Synergistota</taxon>
        <taxon>Synergistia</taxon>
        <taxon>Synergistales</taxon>
        <taxon>Thermovirgaceae</taxon>
        <taxon>Thermovirga</taxon>
    </lineage>
</organism>
<dbReference type="STRING" id="580340.Tlie_1536"/>
<dbReference type="KEGG" id="tli:Tlie_1536"/>
<dbReference type="EMBL" id="CP003096">
    <property type="protein sequence ID" value="AER67258.1"/>
    <property type="molecule type" value="Genomic_DNA"/>
</dbReference>
<feature type="domain" description="Dinitrogenase iron-molybdenum cofactor biosynthesis" evidence="1">
    <location>
        <begin position="9"/>
        <end position="96"/>
    </location>
</feature>
<dbReference type="InterPro" id="IPR003731">
    <property type="entry name" value="Di-Nase_FeMo-co_biosynth"/>
</dbReference>
<evidence type="ECO:0000313" key="2">
    <source>
        <dbReference type="EMBL" id="AER67258.1"/>
    </source>
</evidence>
<dbReference type="InterPro" id="IPR033913">
    <property type="entry name" value="MTH1175_dom"/>
</dbReference>
<keyword evidence="3" id="KW-1185">Reference proteome</keyword>
<name>G7V7E2_THELD</name>
<dbReference type="Gene3D" id="3.30.420.130">
    <property type="entry name" value="Dinitrogenase iron-molybdenum cofactor biosynthesis domain"/>
    <property type="match status" value="1"/>
</dbReference>
<dbReference type="Proteomes" id="UP000005868">
    <property type="component" value="Chromosome"/>
</dbReference>
<proteinExistence type="predicted"/>
<dbReference type="InterPro" id="IPR036105">
    <property type="entry name" value="DiNase_FeMo-co_biosyn_sf"/>
</dbReference>
<dbReference type="PANTHER" id="PTHR42983:SF1">
    <property type="entry name" value="IRON-MOLYBDENUM PROTEIN"/>
    <property type="match status" value="1"/>
</dbReference>
<protein>
    <submittedName>
        <fullName evidence="2">Dinitrogenase iron-molybdenum cofactor biosynthesis protein</fullName>
    </submittedName>
</protein>
<dbReference type="SUPFAM" id="SSF53146">
    <property type="entry name" value="Nitrogenase accessory factor-like"/>
    <property type="match status" value="1"/>
</dbReference>
<dbReference type="eggNOG" id="COG1433">
    <property type="taxonomic scope" value="Bacteria"/>
</dbReference>
<sequence length="110" mass="11693">MKIAVAMENGNVCEHFGHAPAYVIYTVKEGNIVSKEGLTNPGHTPGFLPKWMSGMGIDVIIAGGMGPRAVELFKEQGVTPIIGAKGPVEEVVQKYCEGSLQTGQSTCNHH</sequence>
<dbReference type="HOGENOM" id="CLU_104194_2_0_0"/>
<dbReference type="OrthoDB" id="280278at2"/>
<dbReference type="CDD" id="cd00851">
    <property type="entry name" value="MTH1175"/>
    <property type="match status" value="1"/>
</dbReference>
<gene>
    <name evidence="2" type="ordered locus">Tlie_1536</name>
</gene>
<accession>G7V7E2</accession>
<dbReference type="Pfam" id="PF02579">
    <property type="entry name" value="Nitro_FeMo-Co"/>
    <property type="match status" value="1"/>
</dbReference>
<evidence type="ECO:0000259" key="1">
    <source>
        <dbReference type="Pfam" id="PF02579"/>
    </source>
</evidence>
<reference evidence="2 3" key="2">
    <citation type="journal article" date="2012" name="Stand. Genomic Sci.">
        <title>Genome sequence of the moderately thermophilic, amino-acid-degrading and sulfur-reducing bacterium Thermovirga lienii type strain (Cas60314(T)).</title>
        <authorList>
            <person name="Goker M."/>
            <person name="Saunders E."/>
            <person name="Lapidus A."/>
            <person name="Nolan M."/>
            <person name="Lucas S."/>
            <person name="Hammon N."/>
            <person name="Deshpande S."/>
            <person name="Cheng J.F."/>
            <person name="Han C."/>
            <person name="Tapia R."/>
            <person name="Goodwin L.A."/>
            <person name="Pitluck S."/>
            <person name="Liolios K."/>
            <person name="Mavromatis K."/>
            <person name="Pagani I."/>
            <person name="Ivanova N."/>
            <person name="Mikhailova N."/>
            <person name="Pati A."/>
            <person name="Chen A."/>
            <person name="Palaniappan K."/>
            <person name="Land M."/>
            <person name="Chang Y.J."/>
            <person name="Jeffries C.D."/>
            <person name="Brambilla E.M."/>
            <person name="Rohde M."/>
            <person name="Spring S."/>
            <person name="Detter J.C."/>
            <person name="Woyke T."/>
            <person name="Bristow J."/>
            <person name="Eisen J.A."/>
            <person name="Markowitz V."/>
            <person name="Hugenholtz P."/>
            <person name="Kyrpides N.C."/>
            <person name="Klenk H.P."/>
        </authorList>
    </citation>
    <scope>NUCLEOTIDE SEQUENCE [LARGE SCALE GENOMIC DNA]</scope>
    <source>
        <strain evidence="3">ATCC BAA-1197 / DSM 17291 / Cas60314</strain>
    </source>
</reference>
<dbReference type="AlphaFoldDB" id="G7V7E2"/>